<evidence type="ECO:0000259" key="1">
    <source>
        <dbReference type="PROSITE" id="PS51918"/>
    </source>
</evidence>
<dbReference type="InterPro" id="IPR045784">
    <property type="entry name" value="Radical_SAM_N2"/>
</dbReference>
<name>A0A8J7UQM7_METVO</name>
<reference evidence="2" key="1">
    <citation type="submission" date="2021-03" db="EMBL/GenBank/DDBJ databases">
        <title>Genomic Encyclopedia of Type Strains, Phase IV (KMG-V): Genome sequencing to study the core and pangenomes of soil and plant-associated prokaryotes.</title>
        <authorList>
            <person name="Whitman W."/>
        </authorList>
    </citation>
    <scope>NUCLEOTIDE SEQUENCE</scope>
    <source>
        <strain evidence="2">C4</strain>
    </source>
</reference>
<dbReference type="GO" id="GO:0051536">
    <property type="term" value="F:iron-sulfur cluster binding"/>
    <property type="evidence" value="ECO:0007669"/>
    <property type="project" value="InterPro"/>
</dbReference>
<dbReference type="PANTHER" id="PTHR42731:SF1">
    <property type="entry name" value="RADICAL SAM DOMAIN PROTEIN"/>
    <property type="match status" value="1"/>
</dbReference>
<dbReference type="CDD" id="cd01335">
    <property type="entry name" value="Radical_SAM"/>
    <property type="match status" value="1"/>
</dbReference>
<organism evidence="2 3">
    <name type="scientific">Methanococcus voltae</name>
    <dbReference type="NCBI Taxonomy" id="2188"/>
    <lineage>
        <taxon>Archaea</taxon>
        <taxon>Methanobacteriati</taxon>
        <taxon>Methanobacteriota</taxon>
        <taxon>Methanomada group</taxon>
        <taxon>Methanococci</taxon>
        <taxon>Methanococcales</taxon>
        <taxon>Methanococcaceae</taxon>
        <taxon>Methanococcus</taxon>
    </lineage>
</organism>
<dbReference type="SFLD" id="SFLDG01082">
    <property type="entry name" value="B12-binding_domain_containing"/>
    <property type="match status" value="1"/>
</dbReference>
<dbReference type="InterPro" id="IPR058240">
    <property type="entry name" value="rSAM_sf"/>
</dbReference>
<dbReference type="InterPro" id="IPR007197">
    <property type="entry name" value="rSAM"/>
</dbReference>
<dbReference type="Pfam" id="PF04055">
    <property type="entry name" value="Radical_SAM"/>
    <property type="match status" value="1"/>
</dbReference>
<dbReference type="SMART" id="SM00729">
    <property type="entry name" value="Elp3"/>
    <property type="match status" value="1"/>
</dbReference>
<accession>A0A8J7UQM7</accession>
<dbReference type="SFLD" id="SFLDS00029">
    <property type="entry name" value="Radical_SAM"/>
    <property type="match status" value="1"/>
</dbReference>
<feature type="domain" description="Radical SAM core" evidence="1">
    <location>
        <begin position="214"/>
        <end position="435"/>
    </location>
</feature>
<dbReference type="PANTHER" id="PTHR42731">
    <property type="entry name" value="SLL1084 PROTEIN"/>
    <property type="match status" value="1"/>
</dbReference>
<dbReference type="Pfam" id="PF19864">
    <property type="entry name" value="Radical_SAM_N2"/>
    <property type="match status" value="1"/>
</dbReference>
<dbReference type="Gene3D" id="3.80.30.20">
    <property type="entry name" value="tm_1862 like domain"/>
    <property type="match status" value="1"/>
</dbReference>
<dbReference type="PROSITE" id="PS51918">
    <property type="entry name" value="RADICAL_SAM"/>
    <property type="match status" value="1"/>
</dbReference>
<dbReference type="GO" id="GO:0003824">
    <property type="term" value="F:catalytic activity"/>
    <property type="evidence" value="ECO:0007669"/>
    <property type="project" value="InterPro"/>
</dbReference>
<evidence type="ECO:0000313" key="2">
    <source>
        <dbReference type="EMBL" id="MBP2200968.1"/>
    </source>
</evidence>
<proteinExistence type="predicted"/>
<dbReference type="Proteomes" id="UP000740329">
    <property type="component" value="Unassembled WGS sequence"/>
</dbReference>
<sequence length="492" mass="56517">MQNFNYNAGIIYPNKFKGGIACLATHILNENLSKYKNIHSGVYFIENYGTIKNSDAIIITLQYENDYFNVIKIVNELKKTNPNAKFIAGGPCAIANPLPLINFFDYFVIGEIEGSDIMYDIITGQDDDLRDKYYSKEQKSGILISSDILDIFETSGLSNLELSNYDEETQAEIYYNELLSVIEKIKKENSIKRIYPKKLGLEDYPIEQLTHEEGAYGKAFLLEIGRGCPRRCKFCMAKCIYYPPRYRKLEDLKYIVDEGLKHTDADKVALIAPSVSDYKHVLELCQYIKEKDVKISPSSLRADTLTEELLEILELKSLTIAPEAGSQRMRDNIYKDVSKENILNAVDISKEFGINTVKLYYMVGFKGEKSEDINEIISLTKEIKEKVRKVDVSINPMIPKPHTPFESHAFDLSSKKKIKTIEKELKKYKVSVDYENFNSMIAQTILCRGDFEISEVLKSVKNPNELIKSVDKDIYLCEYDTEEIPWNFIQIK</sequence>
<dbReference type="EMBL" id="JAGGMV010000001">
    <property type="protein sequence ID" value="MBP2200968.1"/>
    <property type="molecule type" value="Genomic_DNA"/>
</dbReference>
<dbReference type="RefSeq" id="WP_245314791.1">
    <property type="nucleotide sequence ID" value="NZ_JAGGMV010000001.1"/>
</dbReference>
<dbReference type="InterPro" id="IPR023404">
    <property type="entry name" value="rSAM_horseshoe"/>
</dbReference>
<dbReference type="AlphaFoldDB" id="A0A8J7UQM7"/>
<comment type="caution">
    <text evidence="2">The sequence shown here is derived from an EMBL/GenBank/DDBJ whole genome shotgun (WGS) entry which is preliminary data.</text>
</comment>
<dbReference type="SUPFAM" id="SSF102114">
    <property type="entry name" value="Radical SAM enzymes"/>
    <property type="match status" value="1"/>
</dbReference>
<evidence type="ECO:0000313" key="3">
    <source>
        <dbReference type="Proteomes" id="UP000740329"/>
    </source>
</evidence>
<protein>
    <submittedName>
        <fullName evidence="2">Radical SAM superfamily enzyme YgiQ (UPF0313 family)</fullName>
    </submittedName>
</protein>
<dbReference type="InterPro" id="IPR006638">
    <property type="entry name" value="Elp3/MiaA/NifB-like_rSAM"/>
</dbReference>
<gene>
    <name evidence="2" type="ORF">J3E07_000366</name>
</gene>
<dbReference type="Gene3D" id="3.40.50.280">
    <property type="entry name" value="Cobalamin-binding domain"/>
    <property type="match status" value="1"/>
</dbReference>